<accession>A0ABS7TGN7</accession>
<reference evidence="2" key="1">
    <citation type="submission" date="2021-09" db="EMBL/GenBank/DDBJ databases">
        <authorList>
            <person name="Wu T."/>
            <person name="Guo S.Z."/>
        </authorList>
    </citation>
    <scope>NUCLEOTIDE SEQUENCE</scope>
    <source>
        <strain evidence="2">RSS-23</strain>
    </source>
</reference>
<dbReference type="Proteomes" id="UP001430290">
    <property type="component" value="Unassembled WGS sequence"/>
</dbReference>
<protein>
    <submittedName>
        <fullName evidence="2">YdcH family protein</fullName>
    </submittedName>
</protein>
<evidence type="ECO:0000256" key="1">
    <source>
        <dbReference type="SAM" id="Coils"/>
    </source>
</evidence>
<comment type="caution">
    <text evidence="2">The sequence shown here is derived from an EMBL/GenBank/DDBJ whole genome shotgun (WGS) entry which is preliminary data.</text>
</comment>
<evidence type="ECO:0000313" key="2">
    <source>
        <dbReference type="EMBL" id="MBZ4187039.1"/>
    </source>
</evidence>
<gene>
    <name evidence="2" type="ORF">K7B09_11975</name>
</gene>
<proteinExistence type="predicted"/>
<feature type="coiled-coil region" evidence="1">
    <location>
        <begin position="17"/>
        <end position="51"/>
    </location>
</feature>
<keyword evidence="3" id="KW-1185">Reference proteome</keyword>
<name>A0ABS7TGN7_9GAMM</name>
<keyword evidence="1" id="KW-0175">Coiled coil</keyword>
<dbReference type="RefSeq" id="WP_223629712.1">
    <property type="nucleotide sequence ID" value="NZ_JAIQDJ010000010.1"/>
</dbReference>
<dbReference type="InterPro" id="IPR007420">
    <property type="entry name" value="DUF465"/>
</dbReference>
<sequence length="72" mass="8433">MSQPLNPAEQSRLSQRMAVLRQEHRDLDAAIERLQADIRADELMLKRFKKRKLLLKDQIAWIENALIPDQPA</sequence>
<evidence type="ECO:0000313" key="3">
    <source>
        <dbReference type="Proteomes" id="UP001430290"/>
    </source>
</evidence>
<dbReference type="InterPro" id="IPR038444">
    <property type="entry name" value="DUF465_sf"/>
</dbReference>
<dbReference type="Gene3D" id="6.10.280.50">
    <property type="match status" value="1"/>
</dbReference>
<dbReference type="Pfam" id="PF04325">
    <property type="entry name" value="DUF465"/>
    <property type="match status" value="1"/>
</dbReference>
<organism evidence="2 3">
    <name type="scientific">Thermomonas beijingensis</name>
    <dbReference type="NCBI Taxonomy" id="2872701"/>
    <lineage>
        <taxon>Bacteria</taxon>
        <taxon>Pseudomonadati</taxon>
        <taxon>Pseudomonadota</taxon>
        <taxon>Gammaproteobacteria</taxon>
        <taxon>Lysobacterales</taxon>
        <taxon>Lysobacteraceae</taxon>
        <taxon>Thermomonas</taxon>
    </lineage>
</organism>
<dbReference type="EMBL" id="JAIQDJ010000010">
    <property type="protein sequence ID" value="MBZ4187039.1"/>
    <property type="molecule type" value="Genomic_DNA"/>
</dbReference>